<name>A0A0B7G1U1_THACB</name>
<evidence type="ECO:0000256" key="2">
    <source>
        <dbReference type="SAM" id="SignalP"/>
    </source>
</evidence>
<keyword evidence="4" id="KW-1185">Reference proteome</keyword>
<organism evidence="3 4">
    <name type="scientific">Thanatephorus cucumeris (strain AG1-IB / isolate 7/3/14)</name>
    <name type="common">Lettuce bottom rot fungus</name>
    <name type="synonym">Rhizoctonia solani</name>
    <dbReference type="NCBI Taxonomy" id="1108050"/>
    <lineage>
        <taxon>Eukaryota</taxon>
        <taxon>Fungi</taxon>
        <taxon>Dikarya</taxon>
        <taxon>Basidiomycota</taxon>
        <taxon>Agaricomycotina</taxon>
        <taxon>Agaricomycetes</taxon>
        <taxon>Cantharellales</taxon>
        <taxon>Ceratobasidiaceae</taxon>
        <taxon>Rhizoctonia</taxon>
        <taxon>Rhizoctonia solani AG-1</taxon>
    </lineage>
</organism>
<dbReference type="Proteomes" id="UP000059188">
    <property type="component" value="Unassembled WGS sequence"/>
</dbReference>
<dbReference type="OrthoDB" id="3222645at2759"/>
<dbReference type="AlphaFoldDB" id="A0A0B7G1U1"/>
<keyword evidence="1" id="KW-0175">Coiled coil</keyword>
<accession>A0A0B7G1U1</accession>
<dbReference type="STRING" id="1108050.A0A0B7G1U1"/>
<feature type="signal peptide" evidence="2">
    <location>
        <begin position="1"/>
        <end position="17"/>
    </location>
</feature>
<dbReference type="InterPro" id="IPR027417">
    <property type="entry name" value="P-loop_NTPase"/>
</dbReference>
<dbReference type="Gene3D" id="3.40.50.300">
    <property type="entry name" value="P-loop containing nucleotide triphosphate hydrolases"/>
    <property type="match status" value="1"/>
</dbReference>
<evidence type="ECO:0000313" key="4">
    <source>
        <dbReference type="Proteomes" id="UP000059188"/>
    </source>
</evidence>
<evidence type="ECO:0008006" key="5">
    <source>
        <dbReference type="Google" id="ProtNLM"/>
    </source>
</evidence>
<sequence length="631" mass="70774">MGALLSTLMNLLYRLFGRNTQPAATRETITLDKWDAILKKETSAPVLILGRFDSPREDFIDTACECMETRPEPSLKSSAISMKNTVVDGHPVKLISTPGFDNPHKGNLEVFIDIVQYLLSDEVKPGVKGIVYVHYATDPLQSRSLAENLNVLFNIILGQPGLGILTIIVVPSRFSGMEHAASVATDMETTSSAFSVAHKAGAHITISTLEDEKVFDILRDFAKNDLVQLKIQRNRPTDVRRAIEQVLGYCDISSVNAAVLRQKEATTQEYRPSLLAVKEELGTTRLALEQTRRVLADTQDKSERYQAGYRQLEVQIGGEQKRSQELNRKLQETQTEYSSLRSQLQLQENIEQSEVVLGLKDINRAIEDIGRAFSAHFVDQYANAAFNKDALEVTTLDARDLTALQVAFGHMEGEPSFIKSSSGAGMMVEDFFDYGIRYLLCSFLWQRIFSPFHPRLDDTLDQLLMNIYKDIQRREPQAVSGKWRVNAFIGIDLTDTEGQAKDTTIANHTKQFCEGIIALARAFFGQEKDIQLEEAYHSQVDKLMHMAWEWNAKLKGKVIVLGDFYQTCYDPRLTLDPNFMEEFEPRKGVNAEKILGTLALGLISARAVGGEQLPETTIVCKAIVATESLYN</sequence>
<evidence type="ECO:0000256" key="1">
    <source>
        <dbReference type="SAM" id="Coils"/>
    </source>
</evidence>
<reference evidence="3 4" key="1">
    <citation type="submission" date="2014-11" db="EMBL/GenBank/DDBJ databases">
        <authorList>
            <person name="Wibberg Daniel"/>
        </authorList>
    </citation>
    <scope>NUCLEOTIDE SEQUENCE [LARGE SCALE GENOMIC DNA]</scope>
    <source>
        <strain evidence="3">Rhizoctonia solani AG1-IB 7/3/14</strain>
    </source>
</reference>
<keyword evidence="2" id="KW-0732">Signal</keyword>
<feature type="chain" id="PRO_5002114577" description="AIG1 domain-containing protein" evidence="2">
    <location>
        <begin position="18"/>
        <end position="631"/>
    </location>
</feature>
<protein>
    <recommendedName>
        <fullName evidence="5">AIG1 domain-containing protein</fullName>
    </recommendedName>
</protein>
<proteinExistence type="predicted"/>
<dbReference type="EMBL" id="LN679106">
    <property type="protein sequence ID" value="CEL62432.1"/>
    <property type="molecule type" value="Genomic_DNA"/>
</dbReference>
<gene>
    <name evidence="3" type="ORF">RSOLAG1IB_04788</name>
</gene>
<feature type="coiled-coil region" evidence="1">
    <location>
        <begin position="295"/>
        <end position="350"/>
    </location>
</feature>
<evidence type="ECO:0000313" key="3">
    <source>
        <dbReference type="EMBL" id="CEL62432.1"/>
    </source>
</evidence>